<dbReference type="AlphaFoldDB" id="X0U948"/>
<feature type="non-terminal residue" evidence="2">
    <location>
        <position position="1"/>
    </location>
</feature>
<proteinExistence type="predicted"/>
<name>X0U948_9ZZZZ</name>
<dbReference type="Pfam" id="PF00881">
    <property type="entry name" value="Nitroreductase"/>
    <property type="match status" value="1"/>
</dbReference>
<dbReference type="Gene3D" id="3.40.109.10">
    <property type="entry name" value="NADH Oxidase"/>
    <property type="match status" value="1"/>
</dbReference>
<feature type="domain" description="Nitroreductase" evidence="1">
    <location>
        <begin position="1"/>
        <end position="37"/>
    </location>
</feature>
<dbReference type="InterPro" id="IPR000415">
    <property type="entry name" value="Nitroreductase-like"/>
</dbReference>
<reference evidence="2" key="1">
    <citation type="journal article" date="2014" name="Front. Microbiol.">
        <title>High frequency of phylogenetically diverse reductive dehalogenase-homologous genes in deep subseafloor sedimentary metagenomes.</title>
        <authorList>
            <person name="Kawai M."/>
            <person name="Futagami T."/>
            <person name="Toyoda A."/>
            <person name="Takaki Y."/>
            <person name="Nishi S."/>
            <person name="Hori S."/>
            <person name="Arai W."/>
            <person name="Tsubouchi T."/>
            <person name="Morono Y."/>
            <person name="Uchiyama I."/>
            <person name="Ito T."/>
            <person name="Fujiyama A."/>
            <person name="Inagaki F."/>
            <person name="Takami H."/>
        </authorList>
    </citation>
    <scope>NUCLEOTIDE SEQUENCE</scope>
    <source>
        <strain evidence="2">Expedition CK06-06</strain>
    </source>
</reference>
<dbReference type="GO" id="GO:0016491">
    <property type="term" value="F:oxidoreductase activity"/>
    <property type="evidence" value="ECO:0007669"/>
    <property type="project" value="InterPro"/>
</dbReference>
<sequence>AQGLGACWVGAFEEDKIKDLLKIAKETRPQIIIPIGYADEKPLVPTRYKLDNVAFWNEWWGRAKDINVFLGYTTSSQIRRGIKKGKQALEKARKKIQT</sequence>
<organism evidence="2">
    <name type="scientific">marine sediment metagenome</name>
    <dbReference type="NCBI Taxonomy" id="412755"/>
    <lineage>
        <taxon>unclassified sequences</taxon>
        <taxon>metagenomes</taxon>
        <taxon>ecological metagenomes</taxon>
    </lineage>
</organism>
<evidence type="ECO:0000313" key="2">
    <source>
        <dbReference type="EMBL" id="GAG02065.1"/>
    </source>
</evidence>
<dbReference type="InterPro" id="IPR029479">
    <property type="entry name" value="Nitroreductase"/>
</dbReference>
<accession>X0U948</accession>
<dbReference type="EMBL" id="BARS01029220">
    <property type="protein sequence ID" value="GAG02065.1"/>
    <property type="molecule type" value="Genomic_DNA"/>
</dbReference>
<evidence type="ECO:0000259" key="1">
    <source>
        <dbReference type="Pfam" id="PF00881"/>
    </source>
</evidence>
<gene>
    <name evidence="2" type="ORF">S01H1_45701</name>
</gene>
<dbReference type="SUPFAM" id="SSF55469">
    <property type="entry name" value="FMN-dependent nitroreductase-like"/>
    <property type="match status" value="1"/>
</dbReference>
<comment type="caution">
    <text evidence="2">The sequence shown here is derived from an EMBL/GenBank/DDBJ whole genome shotgun (WGS) entry which is preliminary data.</text>
</comment>
<protein>
    <recommendedName>
        <fullName evidence="1">Nitroreductase domain-containing protein</fullName>
    </recommendedName>
</protein>